<evidence type="ECO:0000313" key="1">
    <source>
        <dbReference type="EMBL" id="ART70270.1"/>
    </source>
</evidence>
<keyword evidence="1" id="KW-0575">Peroxidase</keyword>
<dbReference type="OrthoDB" id="2962349at2"/>
<dbReference type="GO" id="GO:0004601">
    <property type="term" value="F:peroxidase activity"/>
    <property type="evidence" value="ECO:0007669"/>
    <property type="project" value="UniProtKB-KW"/>
</dbReference>
<keyword evidence="2" id="KW-1185">Reference proteome</keyword>
<dbReference type="KEGG" id="mdx:BTO20_18395"/>
<gene>
    <name evidence="1" type="ORF">BTO20_18395</name>
</gene>
<proteinExistence type="predicted"/>
<dbReference type="EMBL" id="CP020809">
    <property type="protein sequence ID" value="ART70270.1"/>
    <property type="molecule type" value="Genomic_DNA"/>
</dbReference>
<protein>
    <submittedName>
        <fullName evidence="1">Heme peroxidase</fullName>
    </submittedName>
</protein>
<organism evidence="1 2">
    <name type="scientific">Mycobacterium dioxanotrophicus</name>
    <dbReference type="NCBI Taxonomy" id="482462"/>
    <lineage>
        <taxon>Bacteria</taxon>
        <taxon>Bacillati</taxon>
        <taxon>Actinomycetota</taxon>
        <taxon>Actinomycetes</taxon>
        <taxon>Mycobacteriales</taxon>
        <taxon>Mycobacteriaceae</taxon>
        <taxon>Mycobacterium</taxon>
    </lineage>
</organism>
<reference evidence="1 2" key="1">
    <citation type="submission" date="2017-04" db="EMBL/GenBank/DDBJ databases">
        <title>Whole Genome Sequence of 1,4-Dioxane Degrading Bacterium Mycobacterium dioxanotrophicus PH-06.</title>
        <authorList>
            <person name="He Y."/>
        </authorList>
    </citation>
    <scope>NUCLEOTIDE SEQUENCE [LARGE SCALE GENOMIC DNA]</scope>
    <source>
        <strain evidence="1 2">PH-06</strain>
    </source>
</reference>
<dbReference type="RefSeq" id="WP_087077744.1">
    <property type="nucleotide sequence ID" value="NZ_CP020809.1"/>
</dbReference>
<evidence type="ECO:0000313" key="2">
    <source>
        <dbReference type="Proteomes" id="UP000195331"/>
    </source>
</evidence>
<sequence>MSTDVERLRAACERDLGDPADWPGPFGYPDALALCIIDAIYVTGARHLTVEKVVERYRGYRAAQGGDADTDGAPELLANVEELGGPVQWAAEIGNRRPTSTVKGAPLRSAALIEVAQALVGLGIRTTADLRRVTEDSERYAQAKAAWCAVPGQRSGFTWRYLVLLAQQPEVAADPSVAGYVDRELGAADPAGVARLLRDVSESAGWDAAALHHAIWRFESARRDQRELPSTA</sequence>
<keyword evidence="1" id="KW-0560">Oxidoreductase</keyword>
<dbReference type="Proteomes" id="UP000195331">
    <property type="component" value="Chromosome"/>
</dbReference>
<accession>A0A1Y0C505</accession>
<dbReference type="AlphaFoldDB" id="A0A1Y0C505"/>
<name>A0A1Y0C505_9MYCO</name>